<proteinExistence type="predicted"/>
<name>A0A158QRH4_HAEPC</name>
<protein>
    <submittedName>
        <fullName evidence="1">Uncharacterized protein</fullName>
    </submittedName>
</protein>
<dbReference type="WBParaSite" id="HPLM_0001741201-mRNA-1">
    <property type="protein sequence ID" value="HPLM_0001741201-mRNA-1"/>
    <property type="gene ID" value="HPLM_0001741201"/>
</dbReference>
<evidence type="ECO:0000313" key="1">
    <source>
        <dbReference type="WBParaSite" id="HPLM_0001741201-mRNA-1"/>
    </source>
</evidence>
<organism evidence="1">
    <name type="scientific">Haemonchus placei</name>
    <name type="common">Barber's pole worm</name>
    <dbReference type="NCBI Taxonomy" id="6290"/>
    <lineage>
        <taxon>Eukaryota</taxon>
        <taxon>Metazoa</taxon>
        <taxon>Ecdysozoa</taxon>
        <taxon>Nematoda</taxon>
        <taxon>Chromadorea</taxon>
        <taxon>Rhabditida</taxon>
        <taxon>Rhabditina</taxon>
        <taxon>Rhabditomorpha</taxon>
        <taxon>Strongyloidea</taxon>
        <taxon>Trichostrongylidae</taxon>
        <taxon>Haemonchus</taxon>
    </lineage>
</organism>
<reference evidence="1" key="1">
    <citation type="submission" date="2016-04" db="UniProtKB">
        <authorList>
            <consortium name="WormBaseParasite"/>
        </authorList>
    </citation>
    <scope>IDENTIFICATION</scope>
</reference>
<accession>A0A158QRH4</accession>
<sequence>LSPHRKNDWFQVRIELVRSWHLEILEGICNLDPLRGFEGFLDSCIPSECKMI</sequence>
<dbReference type="AlphaFoldDB" id="A0A158QRH4"/>